<feature type="domain" description="NPH3" evidence="7">
    <location>
        <begin position="705"/>
        <end position="985"/>
    </location>
</feature>
<feature type="region of interest" description="Disordered" evidence="5">
    <location>
        <begin position="1092"/>
        <end position="1191"/>
    </location>
</feature>
<evidence type="ECO:0000259" key="6">
    <source>
        <dbReference type="PROSITE" id="PS50097"/>
    </source>
</evidence>
<feature type="region of interest" description="Disordered" evidence="5">
    <location>
        <begin position="1"/>
        <end position="20"/>
    </location>
</feature>
<dbReference type="PROSITE" id="PS51649">
    <property type="entry name" value="NPH3"/>
    <property type="match status" value="1"/>
</dbReference>
<gene>
    <name evidence="8" type="ORF">TEA_008230</name>
</gene>
<dbReference type="EMBL" id="SDRB02005898">
    <property type="protein sequence ID" value="THG13377.1"/>
    <property type="molecule type" value="Genomic_DNA"/>
</dbReference>
<evidence type="ECO:0000313" key="9">
    <source>
        <dbReference type="Proteomes" id="UP000306102"/>
    </source>
</evidence>
<sequence length="1191" mass="131094">MADEAPNSETPPQNAEQASVEATIEWNAEGGTESSCDNINLQTSTLTTSDGDREKSLEYADELMERGSKASKDHDYSEATDCYSRSLEIRAAHYGELAPECVNSYYKYGCALLYKAQEEADPLGAVPKKEGESQQFSDKDGSVKNAVIGESSSASVSGNVELEGSSKPQEGAADDVSGGKDQEENDEESDTEDLPEGDEDESDLDLAWKMLDVARAIVEKHSGDTMEKVDILSALAEVALEREDVETSLSDYLKALAILERLVEPDSRYIAELEFRNFRICLCLEIGSKAEEAIPYCQKALSICKSRVQRLMNESKILSESTATSIVSELDQTVQLSSNGSQSNDSVTDKEAEIETLTGLSDELEKKASLTELEDLQQLVSNPTSILSDILGMISAKARGTNKNAPSVMSTSNLGVASSSGDLNSPTVSTAHTNGAAAGVTHLGVVGRGVKRVSMSSAGAAESAGTAESSPMKKPGLDPTPDKAFFLLLSMASKGQAWFCTTGLPSDVVVEVENMAFHLHKFPLMSKSNKLHELITEQETNPTRLQKRQDGDEREIEEEEEEEEEDIYCHISLPEFPGGSEAFETAAKFCYGVKIGLSSSNVAPLRCAGEVLEMTEEYSEDNLISKTERFLSQSVFKSIKDSIKTLKSCEKLMPMAETLGIVQRCIDSIAARAFSTDPSLFGWPVNENPAGNGGRKTTGRATGADSWFDELAHLGLILFKRLIFAMKARDLSPDIIENCLICYAKRYIPGILRSKRKPSSSSIPSENEQRELLETIIENLPVEKSSRSSTTTRFLFGLLRTANILKASDACRVALERKIGSQLEQATLDDLLIPSYSYLNETLYDVHCVERILGYFLDGSEERFAARIEGEEEYSGVRMADLMSVGKLIDGYLGEIASDANLKPEEFYQLAVALPQHARIFDDGLYRAVDVYLKSHPWLTEDDREKICGVMDCQKLTLEACTHAAQNERLPLRAVVQVLFFEQLQLRQAIAGNLVATDAASVDLPRQSNVQQEEEEQVGDEGSNAAATIAAPQAEDSTTTAVWRAAVRENQVLKLDMDSMRSRVHELERECSSMKKAIDKLGPPAGWKRSLTKKFGCKFHTQEKNRGEEEERGRKREERREGPLLCLRSRRSSQHFRSLQQLRSSQQQLQSSQPRLLQPDFDDPLLSSPPPSSFSSSSSSSRQIRASEFEL</sequence>
<dbReference type="Gene3D" id="1.25.40.10">
    <property type="entry name" value="Tetratricopeptide repeat domain"/>
    <property type="match status" value="1"/>
</dbReference>
<dbReference type="Proteomes" id="UP000306102">
    <property type="component" value="Unassembled WGS sequence"/>
</dbReference>
<dbReference type="InterPro" id="IPR027356">
    <property type="entry name" value="NPH3_dom"/>
</dbReference>
<feature type="compositionally biased region" description="Basic and acidic residues" evidence="5">
    <location>
        <begin position="1100"/>
        <end position="1122"/>
    </location>
</feature>
<feature type="region of interest" description="Disordered" evidence="5">
    <location>
        <begin position="1008"/>
        <end position="1035"/>
    </location>
</feature>
<reference evidence="8 9" key="1">
    <citation type="journal article" date="2018" name="Proc. Natl. Acad. Sci. U.S.A.">
        <title>Draft genome sequence of Camellia sinensis var. sinensis provides insights into the evolution of the tea genome and tea quality.</title>
        <authorList>
            <person name="Wei C."/>
            <person name="Yang H."/>
            <person name="Wang S."/>
            <person name="Zhao J."/>
            <person name="Liu C."/>
            <person name="Gao L."/>
            <person name="Xia E."/>
            <person name="Lu Y."/>
            <person name="Tai Y."/>
            <person name="She G."/>
            <person name="Sun J."/>
            <person name="Cao H."/>
            <person name="Tong W."/>
            <person name="Gao Q."/>
            <person name="Li Y."/>
            <person name="Deng W."/>
            <person name="Jiang X."/>
            <person name="Wang W."/>
            <person name="Chen Q."/>
            <person name="Zhang S."/>
            <person name="Li H."/>
            <person name="Wu J."/>
            <person name="Wang P."/>
            <person name="Li P."/>
            <person name="Shi C."/>
            <person name="Zheng F."/>
            <person name="Jian J."/>
            <person name="Huang B."/>
            <person name="Shan D."/>
            <person name="Shi M."/>
            <person name="Fang C."/>
            <person name="Yue Y."/>
            <person name="Li F."/>
            <person name="Li D."/>
            <person name="Wei S."/>
            <person name="Han B."/>
            <person name="Jiang C."/>
            <person name="Yin Y."/>
            <person name="Xia T."/>
            <person name="Zhang Z."/>
            <person name="Bennetzen J.L."/>
            <person name="Zhao S."/>
            <person name="Wan X."/>
        </authorList>
    </citation>
    <scope>NUCLEOTIDE SEQUENCE [LARGE SCALE GENOMIC DNA]</scope>
    <source>
        <strain evidence="9">cv. Shuchazao</strain>
        <tissue evidence="8">Leaf</tissue>
    </source>
</reference>
<dbReference type="UniPathway" id="UPA00143"/>
<keyword evidence="4" id="KW-0175">Coiled coil</keyword>
<dbReference type="PROSITE" id="PS50097">
    <property type="entry name" value="BTB"/>
    <property type="match status" value="1"/>
</dbReference>
<proteinExistence type="inferred from homology"/>
<organism evidence="8 9">
    <name type="scientific">Camellia sinensis var. sinensis</name>
    <name type="common">China tea</name>
    <dbReference type="NCBI Taxonomy" id="542762"/>
    <lineage>
        <taxon>Eukaryota</taxon>
        <taxon>Viridiplantae</taxon>
        <taxon>Streptophyta</taxon>
        <taxon>Embryophyta</taxon>
        <taxon>Tracheophyta</taxon>
        <taxon>Spermatophyta</taxon>
        <taxon>Magnoliopsida</taxon>
        <taxon>eudicotyledons</taxon>
        <taxon>Gunneridae</taxon>
        <taxon>Pentapetalae</taxon>
        <taxon>asterids</taxon>
        <taxon>Ericales</taxon>
        <taxon>Theaceae</taxon>
        <taxon>Camellia</taxon>
    </lineage>
</organism>
<feature type="region of interest" description="Disordered" evidence="5">
    <location>
        <begin position="535"/>
        <end position="564"/>
    </location>
</feature>
<dbReference type="SUPFAM" id="SSF48452">
    <property type="entry name" value="TPR-like"/>
    <property type="match status" value="1"/>
</dbReference>
<dbReference type="SMART" id="SM00225">
    <property type="entry name" value="BTB"/>
    <property type="match status" value="1"/>
</dbReference>
<feature type="region of interest" description="Disordered" evidence="5">
    <location>
        <begin position="31"/>
        <end position="52"/>
    </location>
</feature>
<dbReference type="SMART" id="SM00028">
    <property type="entry name" value="TPR"/>
    <property type="match status" value="3"/>
</dbReference>
<evidence type="ECO:0000259" key="7">
    <source>
        <dbReference type="PROSITE" id="PS51649"/>
    </source>
</evidence>
<dbReference type="InterPro" id="IPR011333">
    <property type="entry name" value="SKP1/BTB/POZ_sf"/>
</dbReference>
<dbReference type="InterPro" id="IPR000210">
    <property type="entry name" value="BTB/POZ_dom"/>
</dbReference>
<feature type="compositionally biased region" description="Acidic residues" evidence="5">
    <location>
        <begin position="552"/>
        <end position="564"/>
    </location>
</feature>
<feature type="coiled-coil region" evidence="4">
    <location>
        <begin position="1050"/>
        <end position="1077"/>
    </location>
</feature>
<evidence type="ECO:0000313" key="8">
    <source>
        <dbReference type="EMBL" id="THG13377.1"/>
    </source>
</evidence>
<dbReference type="InterPro" id="IPR019734">
    <property type="entry name" value="TPR_rpt"/>
</dbReference>
<protein>
    <recommendedName>
        <fullName evidence="10">NPH3 domain-containing protein</fullName>
    </recommendedName>
</protein>
<dbReference type="PANTHER" id="PTHR32370">
    <property type="entry name" value="OS12G0117600 PROTEIN"/>
    <property type="match status" value="1"/>
</dbReference>
<dbReference type="InterPro" id="IPR011990">
    <property type="entry name" value="TPR-like_helical_dom_sf"/>
</dbReference>
<feature type="region of interest" description="Disordered" evidence="5">
    <location>
        <begin position="151"/>
        <end position="202"/>
    </location>
</feature>
<comment type="caution">
    <text evidence="8">The sequence shown here is derived from an EMBL/GenBank/DDBJ whole genome shotgun (WGS) entry which is preliminary data.</text>
</comment>
<evidence type="ECO:0000256" key="4">
    <source>
        <dbReference type="SAM" id="Coils"/>
    </source>
</evidence>
<feature type="compositionally biased region" description="Polar residues" evidence="5">
    <location>
        <begin position="32"/>
        <end position="49"/>
    </location>
</feature>
<dbReference type="InterPro" id="IPR043454">
    <property type="entry name" value="NPH3/RPT2-like"/>
</dbReference>
<evidence type="ECO:0000256" key="2">
    <source>
        <dbReference type="ARBA" id="ARBA00022786"/>
    </source>
</evidence>
<dbReference type="Gene3D" id="3.30.710.10">
    <property type="entry name" value="Potassium Channel Kv1.1, Chain A"/>
    <property type="match status" value="1"/>
</dbReference>
<dbReference type="AlphaFoldDB" id="A0A4V3WNQ3"/>
<keyword evidence="2" id="KW-0833">Ubl conjugation pathway</keyword>
<dbReference type="GO" id="GO:0016567">
    <property type="term" value="P:protein ubiquitination"/>
    <property type="evidence" value="ECO:0007669"/>
    <property type="project" value="UniProtKB-UniPathway"/>
</dbReference>
<evidence type="ECO:0000256" key="3">
    <source>
        <dbReference type="PROSITE-ProRule" id="PRU00982"/>
    </source>
</evidence>
<dbReference type="SUPFAM" id="SSF54695">
    <property type="entry name" value="POZ domain"/>
    <property type="match status" value="1"/>
</dbReference>
<accession>A0A4V3WNQ3</accession>
<comment type="similarity">
    <text evidence="3">Belongs to the NPH3 family.</text>
</comment>
<name>A0A4V3WNQ3_CAMSN</name>
<feature type="compositionally biased region" description="Polar residues" evidence="5">
    <location>
        <begin position="7"/>
        <end position="17"/>
    </location>
</feature>
<evidence type="ECO:0000256" key="5">
    <source>
        <dbReference type="SAM" id="MobiDB-lite"/>
    </source>
</evidence>
<dbReference type="Pfam" id="PF03000">
    <property type="entry name" value="NPH3"/>
    <property type="match status" value="1"/>
</dbReference>
<comment type="pathway">
    <text evidence="1">Protein modification; protein ubiquitination.</text>
</comment>
<feature type="domain" description="BTB" evidence="6">
    <location>
        <begin position="506"/>
        <end position="599"/>
    </location>
</feature>
<keyword evidence="9" id="KW-1185">Reference proteome</keyword>
<feature type="compositionally biased region" description="Low complexity" evidence="5">
    <location>
        <begin position="1135"/>
        <end position="1159"/>
    </location>
</feature>
<evidence type="ECO:0000256" key="1">
    <source>
        <dbReference type="ARBA" id="ARBA00004906"/>
    </source>
</evidence>
<feature type="compositionally biased region" description="Acidic residues" evidence="5">
    <location>
        <begin position="183"/>
        <end position="202"/>
    </location>
</feature>
<evidence type="ECO:0008006" key="10">
    <source>
        <dbReference type="Google" id="ProtNLM"/>
    </source>
</evidence>